<dbReference type="GO" id="GO:0005525">
    <property type="term" value="F:GTP binding"/>
    <property type="evidence" value="ECO:0007669"/>
    <property type="project" value="UniProtKB-UniRule"/>
</dbReference>
<dbReference type="GO" id="GO:0043022">
    <property type="term" value="F:ribosome binding"/>
    <property type="evidence" value="ECO:0007669"/>
    <property type="project" value="UniProtKB-UniRule"/>
</dbReference>
<dbReference type="Proteomes" id="UP000002030">
    <property type="component" value="Chromosome"/>
</dbReference>
<dbReference type="CDD" id="cd01890">
    <property type="entry name" value="LepA"/>
    <property type="match status" value="1"/>
</dbReference>
<protein>
    <recommendedName>
        <fullName evidence="11 12">Elongation factor 4</fullName>
        <shortName evidence="12">EF-4</shortName>
        <ecNumber evidence="11 12">3.6.5.n1</ecNumber>
    </recommendedName>
    <alternativeName>
        <fullName evidence="12">Ribosomal back-translocase LepA</fullName>
    </alternativeName>
</protein>
<dbReference type="GO" id="GO:0003924">
    <property type="term" value="F:GTPase activity"/>
    <property type="evidence" value="ECO:0007669"/>
    <property type="project" value="UniProtKB-UniRule"/>
</dbReference>
<dbReference type="AlphaFoldDB" id="D1B9P5"/>
<evidence type="ECO:0000256" key="7">
    <source>
        <dbReference type="ARBA" id="ARBA00023136"/>
    </source>
</evidence>
<evidence type="ECO:0000256" key="4">
    <source>
        <dbReference type="ARBA" id="ARBA00022801"/>
    </source>
</evidence>
<feature type="binding site" evidence="12">
    <location>
        <begin position="137"/>
        <end position="140"/>
    </location>
    <ligand>
        <name>GTP</name>
        <dbReference type="ChEBI" id="CHEBI:37565"/>
    </ligand>
</feature>
<dbReference type="CDD" id="cd16260">
    <property type="entry name" value="EF4_III"/>
    <property type="match status" value="1"/>
</dbReference>
<dbReference type="InterPro" id="IPR038363">
    <property type="entry name" value="LepA_C_sf"/>
</dbReference>
<dbReference type="SUPFAM" id="SSF52540">
    <property type="entry name" value="P-loop containing nucleoside triphosphate hydrolases"/>
    <property type="match status" value="1"/>
</dbReference>
<dbReference type="Pfam" id="PF06421">
    <property type="entry name" value="LepA_C"/>
    <property type="match status" value="1"/>
</dbReference>
<dbReference type="InterPro" id="IPR000795">
    <property type="entry name" value="T_Tr_GTP-bd_dom"/>
</dbReference>
<dbReference type="InterPro" id="IPR013842">
    <property type="entry name" value="LepA_CTD"/>
</dbReference>
<evidence type="ECO:0000256" key="10">
    <source>
        <dbReference type="ARBA" id="ARBA00061052"/>
    </source>
</evidence>
<evidence type="ECO:0000313" key="15">
    <source>
        <dbReference type="Proteomes" id="UP000002030"/>
    </source>
</evidence>
<organism evidence="14 15">
    <name type="scientific">Thermanaerovibrio acidaminovorans (strain ATCC 49978 / DSM 6589 / Su883)</name>
    <name type="common">Selenomonas acidaminovorans</name>
    <dbReference type="NCBI Taxonomy" id="525903"/>
    <lineage>
        <taxon>Bacteria</taxon>
        <taxon>Thermotogati</taxon>
        <taxon>Synergistota</taxon>
        <taxon>Synergistia</taxon>
        <taxon>Synergistales</taxon>
        <taxon>Synergistaceae</taxon>
        <taxon>Thermanaerovibrio</taxon>
    </lineage>
</organism>
<comment type="subcellular location">
    <subcellularLocation>
        <location evidence="12">Cell inner membrane</location>
        <topology evidence="12">Peripheral membrane protein</topology>
        <orientation evidence="12">Cytoplasmic side</orientation>
    </subcellularLocation>
</comment>
<dbReference type="EnsemblBacteria" id="ACZ18998">
    <property type="protein sequence ID" value="ACZ18998"/>
    <property type="gene ID" value="Taci_0765"/>
</dbReference>
<dbReference type="NCBIfam" id="TIGR00231">
    <property type="entry name" value="small_GTP"/>
    <property type="match status" value="1"/>
</dbReference>
<keyword evidence="4 12" id="KW-0378">Hydrolase</keyword>
<evidence type="ECO:0000256" key="12">
    <source>
        <dbReference type="HAMAP-Rule" id="MF_00071"/>
    </source>
</evidence>
<feature type="binding site" evidence="12">
    <location>
        <begin position="20"/>
        <end position="25"/>
    </location>
    <ligand>
        <name>GTP</name>
        <dbReference type="ChEBI" id="CHEBI:37565"/>
    </ligand>
</feature>
<dbReference type="SUPFAM" id="SSF54980">
    <property type="entry name" value="EF-G C-terminal domain-like"/>
    <property type="match status" value="2"/>
</dbReference>
<dbReference type="Gene3D" id="3.40.50.300">
    <property type="entry name" value="P-loop containing nucleotide triphosphate hydrolases"/>
    <property type="match status" value="1"/>
</dbReference>
<dbReference type="PANTHER" id="PTHR43512:SF4">
    <property type="entry name" value="TRANSLATION FACTOR GUF1 HOMOLOG, CHLOROPLASTIC"/>
    <property type="match status" value="1"/>
</dbReference>
<dbReference type="EC" id="3.6.5.n1" evidence="11 12"/>
<evidence type="ECO:0000256" key="1">
    <source>
        <dbReference type="ARBA" id="ARBA00005454"/>
    </source>
</evidence>
<keyword evidence="3 12" id="KW-0547">Nucleotide-binding</keyword>
<gene>
    <name evidence="12" type="primary">lepA</name>
    <name evidence="14" type="ordered locus">Taci_0765</name>
</gene>
<dbReference type="InterPro" id="IPR035654">
    <property type="entry name" value="LepA_IV"/>
</dbReference>
<dbReference type="InterPro" id="IPR027417">
    <property type="entry name" value="P-loop_NTPase"/>
</dbReference>
<accession>D1B9P5</accession>
<keyword evidence="12" id="KW-0997">Cell inner membrane</keyword>
<dbReference type="InterPro" id="IPR035647">
    <property type="entry name" value="EFG_III/V"/>
</dbReference>
<sequence>MKELDRMEHIRNFSIIAHVDHGKSTLADRLLEATGTVDKRSMKDQVLDSLELERERGITIKLVPVRMNYRAQDGNEYVLNLIDTPGHVDFSYEVSRSLAACEGAVLVVDASQGVEAQTVANAYLAVDQGLELLPVLNKIDLPSAQPDRVAKEIEEIVGIDTSDVILASAKEGKGIQEILEAVVKKIPCPKGDPDVPLQALVFDSVYDNYRGVVCYVRVVNGVIRPGQKVMLMSTSSTYEVEEVGVFRPGMSRVDQLGPGEVGYFICGIKNIAEARVGDTVTDALRPCEEPLPGYRKVKPVVFCGFYPIERDEINQLREALEKLQLNDSAITFEPETSTALGFGFRCGFLGLLHMDIAKERLLREFGVELVATAPNVVYQIEMADGSVIEAHKPSDFPDQSKIKEIREPFIRCTIFLPEGFVGPAMQLCQERRGVYVSLEYLSPERVRLIYDLPLAEFIMDFHDRLKSVTRGYASLDYEHLGFRPSQLVKVDILINEEPIDAFSFICHQDAAYHRGHAVATKLKELIPRQLFEVPIQAAIGKRVIVRTNIKAVRKDVLAKCYGGDVTRKRKLLEKQKEGKKRMKQIGRVSIPQEAFLAFMDVSGGDKD</sequence>
<dbReference type="FunFam" id="3.40.50.300:FF:000078">
    <property type="entry name" value="Elongation factor 4"/>
    <property type="match status" value="1"/>
</dbReference>
<dbReference type="STRING" id="525903.Taci_0765"/>
<evidence type="ECO:0000256" key="11">
    <source>
        <dbReference type="ARBA" id="ARBA00066744"/>
    </source>
</evidence>
<evidence type="ECO:0000256" key="6">
    <source>
        <dbReference type="ARBA" id="ARBA00023134"/>
    </source>
</evidence>
<evidence type="ECO:0000256" key="2">
    <source>
        <dbReference type="ARBA" id="ARBA00022475"/>
    </source>
</evidence>
<dbReference type="Pfam" id="PF00679">
    <property type="entry name" value="EFG_C"/>
    <property type="match status" value="1"/>
</dbReference>
<dbReference type="Gene3D" id="3.30.70.870">
    <property type="entry name" value="Elongation Factor G (Translational Gtpase), domain 3"/>
    <property type="match status" value="1"/>
</dbReference>
<dbReference type="FunFam" id="3.30.70.240:FF:000007">
    <property type="entry name" value="Translation factor GUF1, mitochondrial"/>
    <property type="match status" value="1"/>
</dbReference>
<keyword evidence="6 12" id="KW-0342">GTP-binding</keyword>
<dbReference type="KEGG" id="tai:Taci_0765"/>
<dbReference type="NCBIfam" id="TIGR01393">
    <property type="entry name" value="lepA"/>
    <property type="match status" value="1"/>
</dbReference>
<dbReference type="GO" id="GO:0003746">
    <property type="term" value="F:translation elongation factor activity"/>
    <property type="evidence" value="ECO:0007669"/>
    <property type="project" value="UniProtKB-UniRule"/>
</dbReference>
<keyword evidence="2 12" id="KW-1003">Cell membrane</keyword>
<dbReference type="HOGENOM" id="CLU_009995_3_3_0"/>
<dbReference type="FunFam" id="3.30.70.870:FF:000004">
    <property type="entry name" value="Translation factor GUF1, mitochondrial"/>
    <property type="match status" value="1"/>
</dbReference>
<dbReference type="OrthoDB" id="9801591at2"/>
<comment type="function">
    <text evidence="9 12">Required for accurate and efficient protein synthesis under certain stress conditions. May act as a fidelity factor of the translation reaction, by catalyzing a one-codon backward translocation of tRNAs on improperly translocated ribosomes. Back-translocation proceeds from a post-translocation (POST) complex to a pre-translocation (PRE) complex, thus giving elongation factor G a second chance to translocate the tRNAs correctly. Binds to ribosomes in a GTP-dependent manner.</text>
</comment>
<evidence type="ECO:0000259" key="13">
    <source>
        <dbReference type="PROSITE" id="PS51722"/>
    </source>
</evidence>
<feature type="domain" description="Tr-type G" evidence="13">
    <location>
        <begin position="8"/>
        <end position="190"/>
    </location>
</feature>
<comment type="catalytic activity">
    <reaction evidence="8 12">
        <text>GTP + H2O = GDP + phosphate + H(+)</text>
        <dbReference type="Rhea" id="RHEA:19669"/>
        <dbReference type="ChEBI" id="CHEBI:15377"/>
        <dbReference type="ChEBI" id="CHEBI:15378"/>
        <dbReference type="ChEBI" id="CHEBI:37565"/>
        <dbReference type="ChEBI" id="CHEBI:43474"/>
        <dbReference type="ChEBI" id="CHEBI:58189"/>
        <dbReference type="EC" id="3.6.5.n1"/>
    </reaction>
</comment>
<dbReference type="EMBL" id="CP001818">
    <property type="protein sequence ID" value="ACZ18998.1"/>
    <property type="molecule type" value="Genomic_DNA"/>
</dbReference>
<dbReference type="FunFam" id="3.30.70.2570:FF:000001">
    <property type="entry name" value="Translation factor GUF1, mitochondrial"/>
    <property type="match status" value="1"/>
</dbReference>
<evidence type="ECO:0000256" key="9">
    <source>
        <dbReference type="ARBA" id="ARBA00057626"/>
    </source>
</evidence>
<evidence type="ECO:0000256" key="5">
    <source>
        <dbReference type="ARBA" id="ARBA00022917"/>
    </source>
</evidence>
<proteinExistence type="inferred from homology"/>
<reference evidence="14 15" key="1">
    <citation type="journal article" date="2009" name="Stand. Genomic Sci.">
        <title>Complete genome sequence of Thermanaerovibrio acidaminovorans type strain (Su883).</title>
        <authorList>
            <person name="Chovatia M."/>
            <person name="Sikorski J."/>
            <person name="Schroder M."/>
            <person name="Lapidus A."/>
            <person name="Nolan M."/>
            <person name="Tice H."/>
            <person name="Glavina Del Rio T."/>
            <person name="Copeland A."/>
            <person name="Cheng J.F."/>
            <person name="Lucas S."/>
            <person name="Chen F."/>
            <person name="Bruce D."/>
            <person name="Goodwin L."/>
            <person name="Pitluck S."/>
            <person name="Ivanova N."/>
            <person name="Mavromatis K."/>
            <person name="Ovchinnikova G."/>
            <person name="Pati A."/>
            <person name="Chen A."/>
            <person name="Palaniappan K."/>
            <person name="Land M."/>
            <person name="Hauser L."/>
            <person name="Chang Y.J."/>
            <person name="Jeffries C.D."/>
            <person name="Chain P."/>
            <person name="Saunders E."/>
            <person name="Detter J.C."/>
            <person name="Brettin T."/>
            <person name="Rohde M."/>
            <person name="Goker M."/>
            <person name="Spring S."/>
            <person name="Bristow J."/>
            <person name="Markowitz V."/>
            <person name="Hugenholtz P."/>
            <person name="Kyrpides N.C."/>
            <person name="Klenk H.P."/>
            <person name="Eisen J.A."/>
        </authorList>
    </citation>
    <scope>NUCLEOTIDE SEQUENCE [LARGE SCALE GENOMIC DNA]</scope>
    <source>
        <strain evidence="15">ATCC 49978 / DSM 6589 / Su883</strain>
    </source>
</reference>
<dbReference type="Gene3D" id="2.40.30.10">
    <property type="entry name" value="Translation factors"/>
    <property type="match status" value="1"/>
</dbReference>
<dbReference type="InterPro" id="IPR005225">
    <property type="entry name" value="Small_GTP-bd"/>
</dbReference>
<comment type="similarity">
    <text evidence="1 12">Belongs to the TRAFAC class translation factor GTPase superfamily. Classic translation factor GTPase family. LepA subfamily.</text>
</comment>
<dbReference type="eggNOG" id="COG0481">
    <property type="taxonomic scope" value="Bacteria"/>
</dbReference>
<dbReference type="Pfam" id="PF03144">
    <property type="entry name" value="GTP_EFTU_D2"/>
    <property type="match status" value="1"/>
</dbReference>
<dbReference type="InterPro" id="IPR000640">
    <property type="entry name" value="EFG_V-like"/>
</dbReference>
<dbReference type="InterPro" id="IPR006297">
    <property type="entry name" value="EF-4"/>
</dbReference>
<evidence type="ECO:0000256" key="3">
    <source>
        <dbReference type="ARBA" id="ARBA00022741"/>
    </source>
</evidence>
<dbReference type="Gene3D" id="3.30.70.240">
    <property type="match status" value="1"/>
</dbReference>
<keyword evidence="15" id="KW-1185">Reference proteome</keyword>
<evidence type="ECO:0000256" key="8">
    <source>
        <dbReference type="ARBA" id="ARBA00050293"/>
    </source>
</evidence>
<dbReference type="PROSITE" id="PS51722">
    <property type="entry name" value="G_TR_2"/>
    <property type="match status" value="1"/>
</dbReference>
<dbReference type="CDD" id="cd03699">
    <property type="entry name" value="EF4_II"/>
    <property type="match status" value="1"/>
</dbReference>
<dbReference type="GO" id="GO:0005886">
    <property type="term" value="C:plasma membrane"/>
    <property type="evidence" value="ECO:0007669"/>
    <property type="project" value="UniProtKB-SubCell"/>
</dbReference>
<name>D1B9P5_THEAS</name>
<dbReference type="InterPro" id="IPR004161">
    <property type="entry name" value="EFTu-like_2"/>
</dbReference>
<evidence type="ECO:0000313" key="14">
    <source>
        <dbReference type="EMBL" id="ACZ18998.1"/>
    </source>
</evidence>
<keyword evidence="7 12" id="KW-0472">Membrane</keyword>
<dbReference type="CDD" id="cd03709">
    <property type="entry name" value="lepA_C"/>
    <property type="match status" value="1"/>
</dbReference>
<dbReference type="SUPFAM" id="SSF50447">
    <property type="entry name" value="Translation proteins"/>
    <property type="match status" value="1"/>
</dbReference>
<keyword evidence="5 12" id="KW-0648">Protein biosynthesis</keyword>
<dbReference type="Gene3D" id="3.30.70.2570">
    <property type="entry name" value="Elongation factor 4, C-terminal domain"/>
    <property type="match status" value="1"/>
</dbReference>
<dbReference type="PATRIC" id="fig|525903.6.peg.766"/>
<dbReference type="HAMAP" id="MF_00071">
    <property type="entry name" value="LepA"/>
    <property type="match status" value="1"/>
</dbReference>
<comment type="similarity">
    <text evidence="10">Belongs to the GTP-binding elongation factor family. LepA subfamily.</text>
</comment>
<dbReference type="GO" id="GO:0045727">
    <property type="term" value="P:positive regulation of translation"/>
    <property type="evidence" value="ECO:0007669"/>
    <property type="project" value="UniProtKB-UniRule"/>
</dbReference>
<dbReference type="Pfam" id="PF00009">
    <property type="entry name" value="GTP_EFTU"/>
    <property type="match status" value="1"/>
</dbReference>
<dbReference type="FunFam" id="2.40.30.10:FF:000015">
    <property type="entry name" value="Translation factor GUF1, mitochondrial"/>
    <property type="match status" value="1"/>
</dbReference>
<dbReference type="InterPro" id="IPR009000">
    <property type="entry name" value="Transl_B-barrel_sf"/>
</dbReference>
<dbReference type="PRINTS" id="PR00315">
    <property type="entry name" value="ELONGATNFCT"/>
</dbReference>
<dbReference type="PANTHER" id="PTHR43512">
    <property type="entry name" value="TRANSLATION FACTOR GUF1-RELATED"/>
    <property type="match status" value="1"/>
</dbReference>